<dbReference type="PROSITE" id="PS50943">
    <property type="entry name" value="HTH_CROC1"/>
    <property type="match status" value="1"/>
</dbReference>
<sequence length="175" mass="19782">MRPYNQYEKTEDMAADKECAERIRLSIIQNFTYDDIENETGISVSTLKRLASGEREPKLIEIRQIAKATGKNPVWLAFGESTLPSPEGVSEDMTAFGYGVDFKLQGHAAGEAAAKTRLMAAIRDIDKDDVVFLEKFIDLLNLDRTINSVKTKRYNYTTEEETLKMLNLPQPKGKK</sequence>
<dbReference type="InterPro" id="IPR010982">
    <property type="entry name" value="Lambda_DNA-bd_dom_sf"/>
</dbReference>
<dbReference type="Proteomes" id="UP001199659">
    <property type="component" value="Chromosome"/>
</dbReference>
<evidence type="ECO:0000259" key="1">
    <source>
        <dbReference type="PROSITE" id="PS50943"/>
    </source>
</evidence>
<gene>
    <name evidence="2" type="ORF">G163CM_12060</name>
    <name evidence="3" type="ORF">G163CM_12160</name>
</gene>
<protein>
    <recommendedName>
        <fullName evidence="1">HTH cro/C1-type domain-containing protein</fullName>
    </recommendedName>
</protein>
<dbReference type="CDD" id="cd00093">
    <property type="entry name" value="HTH_XRE"/>
    <property type="match status" value="1"/>
</dbReference>
<feature type="domain" description="HTH cro/C1-type" evidence="1">
    <location>
        <begin position="39"/>
        <end position="76"/>
    </location>
</feature>
<proteinExistence type="predicted"/>
<dbReference type="EMBL" id="CP087880">
    <property type="protein sequence ID" value="UGS40508.1"/>
    <property type="molecule type" value="Genomic_DNA"/>
</dbReference>
<keyword evidence="4" id="KW-1185">Reference proteome</keyword>
<evidence type="ECO:0000313" key="4">
    <source>
        <dbReference type="Proteomes" id="UP001199659"/>
    </source>
</evidence>
<dbReference type="InterPro" id="IPR001387">
    <property type="entry name" value="Cro/C1-type_HTH"/>
</dbReference>
<reference evidence="3 4" key="1">
    <citation type="journal article" date="2022" name="Int. J. Syst. Evol. Microbiol.">
        <title>Pseudocitrobacter corydidari sp. nov., isolated from the Asian emerald cockroach Corydidarum magnifica.</title>
        <authorList>
            <person name="Guzman J."/>
            <person name="Poehlein A."/>
            <person name="Glaeser S.P."/>
            <person name="Schwengers O."/>
            <person name="Blom J."/>
            <person name="Hollensteiner J."/>
            <person name="Kampfer P."/>
            <person name="Vilcinskas A."/>
        </authorList>
    </citation>
    <scope>NUCLEOTIDE SEQUENCE [LARGE SCALE GENOMIC DNA]</scope>
    <source>
        <strain evidence="3">G163CM</strain>
    </source>
</reference>
<evidence type="ECO:0000313" key="3">
    <source>
        <dbReference type="EMBL" id="UGS40518.1"/>
    </source>
</evidence>
<evidence type="ECO:0000313" key="2">
    <source>
        <dbReference type="EMBL" id="UGS40508.1"/>
    </source>
</evidence>
<accession>A0ABY3S358</accession>
<dbReference type="Gene3D" id="1.10.260.40">
    <property type="entry name" value="lambda repressor-like DNA-binding domains"/>
    <property type="match status" value="1"/>
</dbReference>
<dbReference type="Pfam" id="PF01381">
    <property type="entry name" value="HTH_3"/>
    <property type="match status" value="1"/>
</dbReference>
<name>A0ABY3S358_9ENTR</name>
<dbReference type="EMBL" id="CP087880">
    <property type="protein sequence ID" value="UGS40518.1"/>
    <property type="molecule type" value="Genomic_DNA"/>
</dbReference>
<dbReference type="SUPFAM" id="SSF47413">
    <property type="entry name" value="lambda repressor-like DNA-binding domains"/>
    <property type="match status" value="1"/>
</dbReference>
<organism evidence="3 4">
    <name type="scientific">Pseudocitrobacter corydidari</name>
    <dbReference type="NCBI Taxonomy" id="2891570"/>
    <lineage>
        <taxon>Bacteria</taxon>
        <taxon>Pseudomonadati</taxon>
        <taxon>Pseudomonadota</taxon>
        <taxon>Gammaproteobacteria</taxon>
        <taxon>Enterobacterales</taxon>
        <taxon>Enterobacteriaceae</taxon>
        <taxon>Pseudocitrobacter</taxon>
    </lineage>
</organism>